<protein>
    <submittedName>
        <fullName evidence="2">Uncharacterized protein</fullName>
    </submittedName>
</protein>
<evidence type="ECO:0000256" key="1">
    <source>
        <dbReference type="SAM" id="MobiDB-lite"/>
    </source>
</evidence>
<organism evidence="2 3">
    <name type="scientific">Svornostia abyssi</name>
    <dbReference type="NCBI Taxonomy" id="2898438"/>
    <lineage>
        <taxon>Bacteria</taxon>
        <taxon>Bacillati</taxon>
        <taxon>Actinomycetota</taxon>
        <taxon>Thermoleophilia</taxon>
        <taxon>Solirubrobacterales</taxon>
        <taxon>Baekduiaceae</taxon>
        <taxon>Svornostia</taxon>
    </lineage>
</organism>
<proteinExistence type="predicted"/>
<feature type="region of interest" description="Disordered" evidence="1">
    <location>
        <begin position="250"/>
        <end position="269"/>
    </location>
</feature>
<accession>A0ABY5PIX1</accession>
<evidence type="ECO:0000313" key="2">
    <source>
        <dbReference type="EMBL" id="UUY04629.1"/>
    </source>
</evidence>
<dbReference type="EMBL" id="CP088295">
    <property type="protein sequence ID" value="UUY04629.1"/>
    <property type="molecule type" value="Genomic_DNA"/>
</dbReference>
<dbReference type="Proteomes" id="UP001058860">
    <property type="component" value="Chromosome"/>
</dbReference>
<keyword evidence="3" id="KW-1185">Reference proteome</keyword>
<reference evidence="3" key="1">
    <citation type="submission" date="2021-11" db="EMBL/GenBank/DDBJ databases">
        <title>Cultivation dependent microbiological survey of springs from the worlds oldest radium mine currently devoted to the extraction of radon-saturated water.</title>
        <authorList>
            <person name="Kapinusova G."/>
            <person name="Smrhova T."/>
            <person name="Strejcek M."/>
            <person name="Suman J."/>
            <person name="Jani K."/>
            <person name="Pajer P."/>
            <person name="Uhlik O."/>
        </authorList>
    </citation>
    <scope>NUCLEOTIDE SEQUENCE [LARGE SCALE GENOMIC DNA]</scope>
    <source>
        <strain evidence="3">J379</strain>
    </source>
</reference>
<sequence>MEPAGDGVEVGVPRRRARQLRVAQRELVELGRLLIEDLPDVPELFLPVVVRDLEHHPLGGLDERARVALTGRDGELDLGRRAQQAAQERVLAHDPGVLADVGRLGHRAGELVERRLAAGLLEQVLRLEVLDDREAVDRLALLVQREHGAEDRLVARAEEVLGVEALLDDERVHRPLADQERAENGLLGLDRVRRRVGRRRDGRGVGGRVLVRAHRGGSSVVSWVPRGCEGLRKNGMNSGRLRKLVTHTSRVTPAPDGAGRALQAKSRAT</sequence>
<evidence type="ECO:0000313" key="3">
    <source>
        <dbReference type="Proteomes" id="UP001058860"/>
    </source>
</evidence>
<gene>
    <name evidence="2" type="ORF">LRS13_03595</name>
</gene>
<name>A0ABY5PIX1_9ACTN</name>